<reference evidence="2" key="1">
    <citation type="submission" date="2016-06" db="EMBL/GenBank/DDBJ databases">
        <title>Parallel loss of symbiosis genes in relatives of nitrogen-fixing non-legume Parasponia.</title>
        <authorList>
            <person name="Van Velzen R."/>
            <person name="Holmer R."/>
            <person name="Bu F."/>
            <person name="Rutten L."/>
            <person name="Van Zeijl A."/>
            <person name="Liu W."/>
            <person name="Santuari L."/>
            <person name="Cao Q."/>
            <person name="Sharma T."/>
            <person name="Shen D."/>
            <person name="Roswanjaya Y."/>
            <person name="Wardhani T."/>
            <person name="Kalhor M.S."/>
            <person name="Jansen J."/>
            <person name="Van den Hoogen J."/>
            <person name="Gungor B."/>
            <person name="Hartog M."/>
            <person name="Hontelez J."/>
            <person name="Verver J."/>
            <person name="Yang W.-C."/>
            <person name="Schijlen E."/>
            <person name="Repin R."/>
            <person name="Schilthuizen M."/>
            <person name="Schranz E."/>
            <person name="Heidstra R."/>
            <person name="Miyata K."/>
            <person name="Fedorova E."/>
            <person name="Kohlen W."/>
            <person name="Bisseling T."/>
            <person name="Smit S."/>
            <person name="Geurts R."/>
        </authorList>
    </citation>
    <scope>NUCLEOTIDE SEQUENCE [LARGE SCALE GENOMIC DNA]</scope>
    <source>
        <strain evidence="2">cv. RG33-2</strain>
    </source>
</reference>
<gene>
    <name evidence="1" type="ORF">TorRG33x02_114740</name>
</gene>
<dbReference type="OrthoDB" id="10354392at2759"/>
<proteinExistence type="predicted"/>
<evidence type="ECO:0000313" key="2">
    <source>
        <dbReference type="Proteomes" id="UP000237000"/>
    </source>
</evidence>
<accession>A0A2P5F4A5</accession>
<protein>
    <submittedName>
        <fullName evidence="1">Uncharacterized protein</fullName>
    </submittedName>
</protein>
<keyword evidence="2" id="KW-1185">Reference proteome</keyword>
<organism evidence="1 2">
    <name type="scientific">Trema orientale</name>
    <name type="common">Charcoal tree</name>
    <name type="synonym">Celtis orientalis</name>
    <dbReference type="NCBI Taxonomy" id="63057"/>
    <lineage>
        <taxon>Eukaryota</taxon>
        <taxon>Viridiplantae</taxon>
        <taxon>Streptophyta</taxon>
        <taxon>Embryophyta</taxon>
        <taxon>Tracheophyta</taxon>
        <taxon>Spermatophyta</taxon>
        <taxon>Magnoliopsida</taxon>
        <taxon>eudicotyledons</taxon>
        <taxon>Gunneridae</taxon>
        <taxon>Pentapetalae</taxon>
        <taxon>rosids</taxon>
        <taxon>fabids</taxon>
        <taxon>Rosales</taxon>
        <taxon>Cannabaceae</taxon>
        <taxon>Trema</taxon>
    </lineage>
</organism>
<feature type="non-terminal residue" evidence="1">
    <location>
        <position position="1"/>
    </location>
</feature>
<dbReference type="Proteomes" id="UP000237000">
    <property type="component" value="Unassembled WGS sequence"/>
</dbReference>
<dbReference type="EMBL" id="JXTC01000063">
    <property type="protein sequence ID" value="PON92614.1"/>
    <property type="molecule type" value="Genomic_DNA"/>
</dbReference>
<dbReference type="AlphaFoldDB" id="A0A2P5F4A5"/>
<sequence length="188" mass="19888">RIPVAKPATAAAGCLGVDGHVSHDAVDSARVDFLVEHRLGVEIVIWVSAAGAGVRLSQVHQFGIAIRIGARIELPWAVARRVGELRLDCGARLLRVLVVVVVVVVGQEAGAVVVENPKGEEQLGGFVERRRQFGEFTWIGELLGREEARISRGEQCGGLIVGLVGALARGSRLSGCDGEARVARFGEG</sequence>
<name>A0A2P5F4A5_TREOI</name>
<evidence type="ECO:0000313" key="1">
    <source>
        <dbReference type="EMBL" id="PON92614.1"/>
    </source>
</evidence>
<dbReference type="InParanoid" id="A0A2P5F4A5"/>
<comment type="caution">
    <text evidence="1">The sequence shown here is derived from an EMBL/GenBank/DDBJ whole genome shotgun (WGS) entry which is preliminary data.</text>
</comment>